<dbReference type="CDD" id="cd05826">
    <property type="entry name" value="Sortase_B"/>
    <property type="match status" value="1"/>
</dbReference>
<sequence length="305" mass="33820">MEVVKDLKPTTATSSIKRRQRRRHVQSSASIRQEPPLRSGLQSASPSQASSPQDTHGNESAGKAIERRVLLACVLSAIAGAGLSAAESLASVERKTKDLREMIRFQPKAEERGCTELDWRALAQVNPEIVGWITVSGTSIDLPVALPSRNRPRDWYLDHDAWGKRSELGCPYLDVRCEERGAHLLVFGHRLGRSHHMFTELARAHEQSAFDAIGNATWNSRAGSEVFEPVLSLVVDKDDALIQRFEFDSPSELRNWLTDLLARSAAHTGNVSDIALEARRVLTLVTCAEARRGGRQRTLVVFATR</sequence>
<proteinExistence type="predicted"/>
<name>A0A414NES2_9ACTN</name>
<keyword evidence="3" id="KW-1185">Reference proteome</keyword>
<reference evidence="2 3" key="1">
    <citation type="submission" date="2018-08" db="EMBL/GenBank/DDBJ databases">
        <title>A genome reference for cultivated species of the human gut microbiota.</title>
        <authorList>
            <person name="Zou Y."/>
            <person name="Xue W."/>
            <person name="Luo G."/>
        </authorList>
    </citation>
    <scope>NUCLEOTIDE SEQUENCE [LARGE SCALE GENOMIC DNA]</scope>
    <source>
        <strain evidence="2 3">AM25-33</strain>
    </source>
</reference>
<dbReference type="InParanoid" id="A0A414NES2"/>
<dbReference type="EMBL" id="QSLJ01000001">
    <property type="protein sequence ID" value="RHF38198.1"/>
    <property type="molecule type" value="Genomic_DNA"/>
</dbReference>
<accession>A0A414NES2</accession>
<feature type="region of interest" description="Disordered" evidence="1">
    <location>
        <begin position="1"/>
        <end position="61"/>
    </location>
</feature>
<protein>
    <submittedName>
        <fullName evidence="2">Class B sortase</fullName>
    </submittedName>
</protein>
<organism evidence="2 3">
    <name type="scientific">Collinsella intestinalis</name>
    <dbReference type="NCBI Taxonomy" id="147207"/>
    <lineage>
        <taxon>Bacteria</taxon>
        <taxon>Bacillati</taxon>
        <taxon>Actinomycetota</taxon>
        <taxon>Coriobacteriia</taxon>
        <taxon>Coriobacteriales</taxon>
        <taxon>Coriobacteriaceae</taxon>
        <taxon>Collinsella</taxon>
    </lineage>
</organism>
<dbReference type="Gene3D" id="2.40.260.10">
    <property type="entry name" value="Sortase"/>
    <property type="match status" value="1"/>
</dbReference>
<dbReference type="AlphaFoldDB" id="A0A414NES2"/>
<evidence type="ECO:0000256" key="1">
    <source>
        <dbReference type="SAM" id="MobiDB-lite"/>
    </source>
</evidence>
<dbReference type="InterPro" id="IPR009835">
    <property type="entry name" value="SrtB"/>
</dbReference>
<evidence type="ECO:0000313" key="2">
    <source>
        <dbReference type="EMBL" id="RHF38198.1"/>
    </source>
</evidence>
<feature type="compositionally biased region" description="Low complexity" evidence="1">
    <location>
        <begin position="42"/>
        <end position="53"/>
    </location>
</feature>
<gene>
    <name evidence="2" type="ORF">DW682_00250</name>
</gene>
<dbReference type="SUPFAM" id="SSF63817">
    <property type="entry name" value="Sortase"/>
    <property type="match status" value="1"/>
</dbReference>
<feature type="compositionally biased region" description="Basic residues" evidence="1">
    <location>
        <begin position="16"/>
        <end position="25"/>
    </location>
</feature>
<dbReference type="Proteomes" id="UP000283983">
    <property type="component" value="Unassembled WGS sequence"/>
</dbReference>
<evidence type="ECO:0000313" key="3">
    <source>
        <dbReference type="Proteomes" id="UP000283983"/>
    </source>
</evidence>
<dbReference type="InterPro" id="IPR023365">
    <property type="entry name" value="Sortase_dom-sf"/>
</dbReference>
<comment type="caution">
    <text evidence="2">The sequence shown here is derived from an EMBL/GenBank/DDBJ whole genome shotgun (WGS) entry which is preliminary data.</text>
</comment>